<reference evidence="1" key="1">
    <citation type="submission" date="2021-06" db="EMBL/GenBank/DDBJ databases">
        <authorList>
            <person name="Kallberg Y."/>
            <person name="Tangrot J."/>
            <person name="Rosling A."/>
        </authorList>
    </citation>
    <scope>NUCLEOTIDE SEQUENCE</scope>
    <source>
        <strain evidence="1">MA461A</strain>
    </source>
</reference>
<accession>A0ACA9SEJ0</accession>
<feature type="non-terminal residue" evidence="1">
    <location>
        <position position="41"/>
    </location>
</feature>
<sequence>ISEKVKQKYIEEVIRKEIQTVVKDFKKKKISPTYMQYINNR</sequence>
<organism evidence="1 2">
    <name type="scientific">Racocetra persica</name>
    <dbReference type="NCBI Taxonomy" id="160502"/>
    <lineage>
        <taxon>Eukaryota</taxon>
        <taxon>Fungi</taxon>
        <taxon>Fungi incertae sedis</taxon>
        <taxon>Mucoromycota</taxon>
        <taxon>Glomeromycotina</taxon>
        <taxon>Glomeromycetes</taxon>
        <taxon>Diversisporales</taxon>
        <taxon>Gigasporaceae</taxon>
        <taxon>Racocetra</taxon>
    </lineage>
</organism>
<protein>
    <submittedName>
        <fullName evidence="1">7582_t:CDS:1</fullName>
    </submittedName>
</protein>
<dbReference type="EMBL" id="CAJVQC010108191">
    <property type="protein sequence ID" value="CAG8834093.1"/>
    <property type="molecule type" value="Genomic_DNA"/>
</dbReference>
<keyword evidence="2" id="KW-1185">Reference proteome</keyword>
<gene>
    <name evidence="1" type="ORF">RPERSI_LOCUS29072</name>
</gene>
<evidence type="ECO:0000313" key="1">
    <source>
        <dbReference type="EMBL" id="CAG8834093.1"/>
    </source>
</evidence>
<evidence type="ECO:0000313" key="2">
    <source>
        <dbReference type="Proteomes" id="UP000789920"/>
    </source>
</evidence>
<proteinExistence type="predicted"/>
<dbReference type="Proteomes" id="UP000789920">
    <property type="component" value="Unassembled WGS sequence"/>
</dbReference>
<name>A0ACA9SEJ0_9GLOM</name>
<comment type="caution">
    <text evidence="1">The sequence shown here is derived from an EMBL/GenBank/DDBJ whole genome shotgun (WGS) entry which is preliminary data.</text>
</comment>
<feature type="non-terminal residue" evidence="1">
    <location>
        <position position="1"/>
    </location>
</feature>